<evidence type="ECO:0000259" key="1">
    <source>
        <dbReference type="PROSITE" id="PS50943"/>
    </source>
</evidence>
<proteinExistence type="predicted"/>
<keyword evidence="3" id="KW-1185">Reference proteome</keyword>
<dbReference type="Gene3D" id="3.30.450.180">
    <property type="match status" value="1"/>
</dbReference>
<protein>
    <submittedName>
        <fullName evidence="2">Transcriptional regulator</fullName>
    </submittedName>
</protein>
<name>A0A8J3ZB57_9ACTN</name>
<sequence>MVMTVDTMRRPVGEQLRGWRERRRLSQLELAIEADVSTRHLSFVETGRSRPSRDMVLHLAERLEVPLRERNRLLLAAGYAPAFQENSLDSASLKPVAAAVRQILAGHEPYPAVVVNARSELLDANSAVGLFLGDVAPHVLVPPVNVLRVALHPDGMARNIVNLPVWRSHLLERLRRQIATTGDPTLHDLLDEVTGYPGGEHPDGLDASAAVALPLVYRHAGKELTFVSTLATFGAPLDITVAELAIEAFYPADSETAAVLRSTTAAS</sequence>
<dbReference type="InterPro" id="IPR041413">
    <property type="entry name" value="MLTR_LBD"/>
</dbReference>
<dbReference type="AlphaFoldDB" id="A0A8J3ZB57"/>
<accession>A0A8J3ZB57</accession>
<dbReference type="SUPFAM" id="SSF47413">
    <property type="entry name" value="lambda repressor-like DNA-binding domains"/>
    <property type="match status" value="1"/>
</dbReference>
<dbReference type="PROSITE" id="PS50943">
    <property type="entry name" value="HTH_CROC1"/>
    <property type="match status" value="1"/>
</dbReference>
<dbReference type="EMBL" id="BOPG01000056">
    <property type="protein sequence ID" value="GIJ60557.1"/>
    <property type="molecule type" value="Genomic_DNA"/>
</dbReference>
<organism evidence="2 3">
    <name type="scientific">Virgisporangium aurantiacum</name>
    <dbReference type="NCBI Taxonomy" id="175570"/>
    <lineage>
        <taxon>Bacteria</taxon>
        <taxon>Bacillati</taxon>
        <taxon>Actinomycetota</taxon>
        <taxon>Actinomycetes</taxon>
        <taxon>Micromonosporales</taxon>
        <taxon>Micromonosporaceae</taxon>
        <taxon>Virgisporangium</taxon>
    </lineage>
</organism>
<dbReference type="Pfam" id="PF17765">
    <property type="entry name" value="MLTR_LBD"/>
    <property type="match status" value="1"/>
</dbReference>
<dbReference type="InterPro" id="IPR001387">
    <property type="entry name" value="Cro/C1-type_HTH"/>
</dbReference>
<dbReference type="CDD" id="cd00093">
    <property type="entry name" value="HTH_XRE"/>
    <property type="match status" value="1"/>
</dbReference>
<reference evidence="2" key="1">
    <citation type="submission" date="2021-01" db="EMBL/GenBank/DDBJ databases">
        <title>Whole genome shotgun sequence of Virgisporangium aurantiacum NBRC 16421.</title>
        <authorList>
            <person name="Komaki H."/>
            <person name="Tamura T."/>
        </authorList>
    </citation>
    <scope>NUCLEOTIDE SEQUENCE</scope>
    <source>
        <strain evidence="2">NBRC 16421</strain>
    </source>
</reference>
<dbReference type="Pfam" id="PF13560">
    <property type="entry name" value="HTH_31"/>
    <property type="match status" value="1"/>
</dbReference>
<dbReference type="SMART" id="SM00530">
    <property type="entry name" value="HTH_XRE"/>
    <property type="match status" value="1"/>
</dbReference>
<dbReference type="Proteomes" id="UP000612585">
    <property type="component" value="Unassembled WGS sequence"/>
</dbReference>
<dbReference type="PANTHER" id="PTHR35010">
    <property type="entry name" value="BLL4672 PROTEIN-RELATED"/>
    <property type="match status" value="1"/>
</dbReference>
<comment type="caution">
    <text evidence="2">The sequence shown here is derived from an EMBL/GenBank/DDBJ whole genome shotgun (WGS) entry which is preliminary data.</text>
</comment>
<dbReference type="GO" id="GO:0003677">
    <property type="term" value="F:DNA binding"/>
    <property type="evidence" value="ECO:0007669"/>
    <property type="project" value="InterPro"/>
</dbReference>
<feature type="domain" description="HTH cro/C1-type" evidence="1">
    <location>
        <begin position="16"/>
        <end position="70"/>
    </location>
</feature>
<evidence type="ECO:0000313" key="2">
    <source>
        <dbReference type="EMBL" id="GIJ60557.1"/>
    </source>
</evidence>
<dbReference type="Gene3D" id="1.10.260.40">
    <property type="entry name" value="lambda repressor-like DNA-binding domains"/>
    <property type="match status" value="1"/>
</dbReference>
<dbReference type="InterPro" id="IPR010982">
    <property type="entry name" value="Lambda_DNA-bd_dom_sf"/>
</dbReference>
<dbReference type="PANTHER" id="PTHR35010:SF4">
    <property type="entry name" value="BLL5781 PROTEIN"/>
    <property type="match status" value="1"/>
</dbReference>
<gene>
    <name evidence="2" type="ORF">Vau01_080730</name>
</gene>
<evidence type="ECO:0000313" key="3">
    <source>
        <dbReference type="Proteomes" id="UP000612585"/>
    </source>
</evidence>